<comment type="caution">
    <text evidence="1">The sequence shown here is derived from an EMBL/GenBank/DDBJ whole genome shotgun (WGS) entry which is preliminary data.</text>
</comment>
<dbReference type="EMBL" id="WSUT01000006">
    <property type="protein sequence ID" value="MWC45544.1"/>
    <property type="molecule type" value="Genomic_DNA"/>
</dbReference>
<reference evidence="1 2" key="1">
    <citation type="submission" date="2019-12" db="EMBL/GenBank/DDBJ databases">
        <authorList>
            <person name="Zheng J."/>
        </authorList>
    </citation>
    <scope>NUCLEOTIDE SEQUENCE [LARGE SCALE GENOMIC DNA]</scope>
    <source>
        <strain evidence="1 2">DSM 27347</strain>
    </source>
</reference>
<sequence>MEDQTLARFPKGTLGRIKSVLRESESQADFIREAVELELRRRSGPPVGGPDRA</sequence>
<dbReference type="Proteomes" id="UP000436801">
    <property type="component" value="Unassembled WGS sequence"/>
</dbReference>
<dbReference type="AlphaFoldDB" id="A0A6N8LYI9"/>
<dbReference type="RefSeq" id="WP_160146864.1">
    <property type="nucleotide sequence ID" value="NZ_FNBI01000011.1"/>
</dbReference>
<gene>
    <name evidence="1" type="ORF">GQR91_18170</name>
</gene>
<evidence type="ECO:0000313" key="2">
    <source>
        <dbReference type="Proteomes" id="UP000436801"/>
    </source>
</evidence>
<name>A0A6N8LYI9_9SPHN</name>
<accession>A0A6N8LYI9</accession>
<evidence type="ECO:0000313" key="1">
    <source>
        <dbReference type="EMBL" id="MWC45544.1"/>
    </source>
</evidence>
<organism evidence="1 2">
    <name type="scientific">Sphingomonas carotinifaciens</name>
    <dbReference type="NCBI Taxonomy" id="1166323"/>
    <lineage>
        <taxon>Bacteria</taxon>
        <taxon>Pseudomonadati</taxon>
        <taxon>Pseudomonadota</taxon>
        <taxon>Alphaproteobacteria</taxon>
        <taxon>Sphingomonadales</taxon>
        <taxon>Sphingomonadaceae</taxon>
        <taxon>Sphingomonas</taxon>
    </lineage>
</organism>
<dbReference type="OrthoDB" id="7474681at2"/>
<proteinExistence type="predicted"/>
<protein>
    <submittedName>
        <fullName evidence="1">Uncharacterized protein</fullName>
    </submittedName>
</protein>
<dbReference type="NCBIfam" id="NF041551">
    <property type="entry name" value="YlcI_YnfO_N"/>
    <property type="match status" value="1"/>
</dbReference>